<sequence length="177" mass="20002">MALDPPVVLRESGGVRTATRAVVTSAEPEMLFLWLCQLRRAPYSYDWIDNFGRRSPRTANPALRELAIGQRFMTIFTLTDYDSDRSLTLRMRPGWPTRAFGAITVRYQVDPLPDDALRLSAVLWMPRNGRWLGGAHRYLLAWGDLLMMRKQLRVLAGLAERDTVTRSHGAGMGVRGG</sequence>
<dbReference type="Proteomes" id="UP000633205">
    <property type="component" value="Unassembled WGS sequence"/>
</dbReference>
<reference evidence="1" key="2">
    <citation type="submission" date="2020-09" db="EMBL/GenBank/DDBJ databases">
        <authorList>
            <person name="Sun Q."/>
            <person name="Zhou Y."/>
        </authorList>
    </citation>
    <scope>NUCLEOTIDE SEQUENCE</scope>
    <source>
        <strain evidence="1">CGMCC 1.15152</strain>
    </source>
</reference>
<name>A0A917DC34_9MICO</name>
<organism evidence="1 2">
    <name type="scientific">Microbacterium faecale</name>
    <dbReference type="NCBI Taxonomy" id="1804630"/>
    <lineage>
        <taxon>Bacteria</taxon>
        <taxon>Bacillati</taxon>
        <taxon>Actinomycetota</taxon>
        <taxon>Actinomycetes</taxon>
        <taxon>Micrococcales</taxon>
        <taxon>Microbacteriaceae</taxon>
        <taxon>Microbacterium</taxon>
    </lineage>
</organism>
<evidence type="ECO:0008006" key="3">
    <source>
        <dbReference type="Google" id="ProtNLM"/>
    </source>
</evidence>
<proteinExistence type="predicted"/>
<evidence type="ECO:0000313" key="1">
    <source>
        <dbReference type="EMBL" id="GGD27647.1"/>
    </source>
</evidence>
<dbReference type="EMBL" id="BMHO01000001">
    <property type="protein sequence ID" value="GGD27647.1"/>
    <property type="molecule type" value="Genomic_DNA"/>
</dbReference>
<gene>
    <name evidence="1" type="ORF">GCM10010915_04630</name>
</gene>
<accession>A0A917DC34</accession>
<dbReference type="AlphaFoldDB" id="A0A917DC34"/>
<reference evidence="1" key="1">
    <citation type="journal article" date="2014" name="Int. J. Syst. Evol. Microbiol.">
        <title>Complete genome sequence of Corynebacterium casei LMG S-19264T (=DSM 44701T), isolated from a smear-ripened cheese.</title>
        <authorList>
            <consortium name="US DOE Joint Genome Institute (JGI-PGF)"/>
            <person name="Walter F."/>
            <person name="Albersmeier A."/>
            <person name="Kalinowski J."/>
            <person name="Ruckert C."/>
        </authorList>
    </citation>
    <scope>NUCLEOTIDE SEQUENCE</scope>
    <source>
        <strain evidence="1">CGMCC 1.15152</strain>
    </source>
</reference>
<keyword evidence="2" id="KW-1185">Reference proteome</keyword>
<comment type="caution">
    <text evidence="1">The sequence shown here is derived from an EMBL/GenBank/DDBJ whole genome shotgun (WGS) entry which is preliminary data.</text>
</comment>
<protein>
    <recommendedName>
        <fullName evidence="3">SRPBCC family protein</fullName>
    </recommendedName>
</protein>
<evidence type="ECO:0000313" key="2">
    <source>
        <dbReference type="Proteomes" id="UP000633205"/>
    </source>
</evidence>